<comment type="caution">
    <text evidence="2">The sequence shown here is derived from an EMBL/GenBank/DDBJ whole genome shotgun (WGS) entry which is preliminary data.</text>
</comment>
<dbReference type="RefSeq" id="WP_377902625.1">
    <property type="nucleotide sequence ID" value="NZ_JBHRZS010000002.1"/>
</dbReference>
<dbReference type="Proteomes" id="UP001595805">
    <property type="component" value="Unassembled WGS sequence"/>
</dbReference>
<evidence type="ECO:0000313" key="2">
    <source>
        <dbReference type="EMBL" id="MFC3878810.1"/>
    </source>
</evidence>
<evidence type="ECO:0000313" key="3">
    <source>
        <dbReference type="Proteomes" id="UP001595805"/>
    </source>
</evidence>
<reference evidence="3" key="1">
    <citation type="journal article" date="2019" name="Int. J. Syst. Evol. Microbiol.">
        <title>The Global Catalogue of Microorganisms (GCM) 10K type strain sequencing project: providing services to taxonomists for standard genome sequencing and annotation.</title>
        <authorList>
            <consortium name="The Broad Institute Genomics Platform"/>
            <consortium name="The Broad Institute Genome Sequencing Center for Infectious Disease"/>
            <person name="Wu L."/>
            <person name="Ma J."/>
        </authorList>
    </citation>
    <scope>NUCLEOTIDE SEQUENCE [LARGE SCALE GENOMIC DNA]</scope>
    <source>
        <strain evidence="3">CCUG 60523</strain>
    </source>
</reference>
<sequence>MEVVKMEKTVAEVIKKLDKLNAGDTLAAELSWCWVSFKNDNNPAGVLEKTEKALEVLKAEKEKNQRAVSKKLIEDLEKALN</sequence>
<organism evidence="2 3">
    <name type="scientific">Algoriphagus namhaensis</name>
    <dbReference type="NCBI Taxonomy" id="915353"/>
    <lineage>
        <taxon>Bacteria</taxon>
        <taxon>Pseudomonadati</taxon>
        <taxon>Bacteroidota</taxon>
        <taxon>Cytophagia</taxon>
        <taxon>Cytophagales</taxon>
        <taxon>Cyclobacteriaceae</taxon>
        <taxon>Algoriphagus</taxon>
    </lineage>
</organism>
<protein>
    <submittedName>
        <fullName evidence="2">Uncharacterized protein</fullName>
    </submittedName>
</protein>
<feature type="coiled-coil region" evidence="1">
    <location>
        <begin position="47"/>
        <end position="79"/>
    </location>
</feature>
<evidence type="ECO:0000256" key="1">
    <source>
        <dbReference type="SAM" id="Coils"/>
    </source>
</evidence>
<keyword evidence="1" id="KW-0175">Coiled coil</keyword>
<dbReference type="EMBL" id="JBHRZS010000002">
    <property type="protein sequence ID" value="MFC3878810.1"/>
    <property type="molecule type" value="Genomic_DNA"/>
</dbReference>
<gene>
    <name evidence="2" type="ORF">ACFOSV_01410</name>
</gene>
<keyword evidence="3" id="KW-1185">Reference proteome</keyword>
<name>A0ABV8AM63_9BACT</name>
<accession>A0ABV8AM63</accession>
<proteinExistence type="predicted"/>